<comment type="caution">
    <text evidence="8">The sequence shown here is derived from an EMBL/GenBank/DDBJ whole genome shotgun (WGS) entry which is preliminary data.</text>
</comment>
<dbReference type="GO" id="GO:0016787">
    <property type="term" value="F:hydrolase activity"/>
    <property type="evidence" value="ECO:0007669"/>
    <property type="project" value="UniProtKB-KW"/>
</dbReference>
<dbReference type="EMBL" id="JAENIK010000005">
    <property type="protein sequence ID" value="MBK1815090.1"/>
    <property type="molecule type" value="Genomic_DNA"/>
</dbReference>
<evidence type="ECO:0000256" key="6">
    <source>
        <dbReference type="ARBA" id="ARBA00023180"/>
    </source>
</evidence>
<keyword evidence="6" id="KW-0325">Glycoprotein</keyword>
<name>A0A934VAF1_9BACT</name>
<reference evidence="8" key="1">
    <citation type="submission" date="2021-01" db="EMBL/GenBank/DDBJ databases">
        <title>Modified the classification status of verrucomicrobia.</title>
        <authorList>
            <person name="Feng X."/>
        </authorList>
    </citation>
    <scope>NUCLEOTIDE SEQUENCE</scope>
    <source>
        <strain evidence="8">JCM 18052</strain>
    </source>
</reference>
<dbReference type="Proteomes" id="UP000600139">
    <property type="component" value="Unassembled WGS sequence"/>
</dbReference>
<comment type="subcellular location">
    <subcellularLocation>
        <location evidence="1">Secreted</location>
    </subcellularLocation>
</comment>
<dbReference type="Gene3D" id="4.10.1080.10">
    <property type="entry name" value="TSP type-3 repeat"/>
    <property type="match status" value="1"/>
</dbReference>
<gene>
    <name evidence="8" type="ORF">JIN84_05675</name>
</gene>
<dbReference type="InterPro" id="IPR029058">
    <property type="entry name" value="AB_hydrolase_fold"/>
</dbReference>
<feature type="compositionally biased region" description="Polar residues" evidence="7">
    <location>
        <begin position="1764"/>
        <end position="1784"/>
    </location>
</feature>
<evidence type="ECO:0000256" key="3">
    <source>
        <dbReference type="ARBA" id="ARBA00022723"/>
    </source>
</evidence>
<feature type="region of interest" description="Disordered" evidence="7">
    <location>
        <begin position="1754"/>
        <end position="1784"/>
    </location>
</feature>
<feature type="compositionally biased region" description="Polar residues" evidence="7">
    <location>
        <begin position="1595"/>
        <end position="1611"/>
    </location>
</feature>
<keyword evidence="2" id="KW-0964">Secreted</keyword>
<evidence type="ECO:0000256" key="7">
    <source>
        <dbReference type="SAM" id="MobiDB-lite"/>
    </source>
</evidence>
<dbReference type="PANTHER" id="PTHR42970">
    <property type="entry name" value="PECTATE LYASE C-RELATED"/>
    <property type="match status" value="1"/>
</dbReference>
<evidence type="ECO:0000256" key="5">
    <source>
        <dbReference type="ARBA" id="ARBA00022837"/>
    </source>
</evidence>
<proteinExistence type="predicted"/>
<keyword evidence="4" id="KW-0732">Signal</keyword>
<evidence type="ECO:0000313" key="8">
    <source>
        <dbReference type="EMBL" id="MBK1815090.1"/>
    </source>
</evidence>
<feature type="region of interest" description="Disordered" evidence="7">
    <location>
        <begin position="1077"/>
        <end position="1112"/>
    </location>
</feature>
<evidence type="ECO:0000256" key="4">
    <source>
        <dbReference type="ARBA" id="ARBA00022729"/>
    </source>
</evidence>
<feature type="region of interest" description="Disordered" evidence="7">
    <location>
        <begin position="34"/>
        <end position="79"/>
    </location>
</feature>
<feature type="compositionally biased region" description="Low complexity" evidence="7">
    <location>
        <begin position="1754"/>
        <end position="1763"/>
    </location>
</feature>
<evidence type="ECO:0000313" key="9">
    <source>
        <dbReference type="Proteomes" id="UP000600139"/>
    </source>
</evidence>
<accession>A0A934VAF1</accession>
<feature type="compositionally biased region" description="Polar residues" evidence="7">
    <location>
        <begin position="1095"/>
        <end position="1105"/>
    </location>
</feature>
<dbReference type="PANTHER" id="PTHR42970:SF1">
    <property type="entry name" value="PECTATE LYASE C-RELATED"/>
    <property type="match status" value="1"/>
</dbReference>
<dbReference type="InterPro" id="IPR052063">
    <property type="entry name" value="Polysaccharide_Lyase_1"/>
</dbReference>
<keyword evidence="3" id="KW-0479">Metal-binding</keyword>
<dbReference type="InterPro" id="IPR028974">
    <property type="entry name" value="TSP_type-3_rpt"/>
</dbReference>
<evidence type="ECO:0000256" key="2">
    <source>
        <dbReference type="ARBA" id="ARBA00022525"/>
    </source>
</evidence>
<keyword evidence="8" id="KW-0378">Hydrolase</keyword>
<dbReference type="InterPro" id="IPR059100">
    <property type="entry name" value="TSP3_bac"/>
</dbReference>
<dbReference type="SUPFAM" id="SSF53474">
    <property type="entry name" value="alpha/beta-Hydrolases"/>
    <property type="match status" value="1"/>
</dbReference>
<organism evidence="8 9">
    <name type="scientific">Luteolibacter yonseiensis</name>
    <dbReference type="NCBI Taxonomy" id="1144680"/>
    <lineage>
        <taxon>Bacteria</taxon>
        <taxon>Pseudomonadati</taxon>
        <taxon>Verrucomicrobiota</taxon>
        <taxon>Verrucomicrobiia</taxon>
        <taxon>Verrucomicrobiales</taxon>
        <taxon>Verrucomicrobiaceae</taxon>
        <taxon>Luteolibacter</taxon>
    </lineage>
</organism>
<protein>
    <submittedName>
        <fullName evidence="8">Alpha/beta hydrolase</fullName>
    </submittedName>
</protein>
<feature type="region of interest" description="Disordered" evidence="7">
    <location>
        <begin position="1595"/>
        <end position="1614"/>
    </location>
</feature>
<evidence type="ECO:0000256" key="1">
    <source>
        <dbReference type="ARBA" id="ARBA00004613"/>
    </source>
</evidence>
<keyword evidence="9" id="KW-1185">Reference proteome</keyword>
<sequence length="2487" mass="268747">MFHAFLSGTVAALLLSLGIIYLHENASAKTAAFRGNGWGEQPAPSRVNPPPTDPVTSTDSDGDGIPNTWETANAHKPNNPADAASDFDFDGLTAKQEYELSVRPGGLYGKPLGTYEVATIPDPQGYTTISTITLIDAAKNGTSLVRVVGVRSDATTSSTRVYTYSPATGRWTWVVPPASVASTSVLTATDVNSRGQVVGYLTTGGTKGFIWTPSPSHPDGGESKQFFINPTATPPTSAFPRRISDTGHLLYTTGSPTSTDLKPADPKQVPINPLTPPTNAGTWTSPVYVDVNDFGEYVGTIVNPLTGLRHTFLALPGGYFHLSTPVTADVVNNRLINMPDVPESSIQWQPIPTFTYPDDYYDENGYSVDPWEPYYSYDAYGQTSTIMQYGSAMIGGFEQLYRRDTATGLIYWNQYYYGDDRSWYAVKSSVGAPIALNDWGEFGGAYTFTLANETVNHNYSTGGTDHYYYEDTPTGAFFYNGDYHLTNSSQQVVGMSNDPQMLLGYSGIATHLWSDSVIAPLTKLLPAGSTNPQKTKICDNGLLIIQKTSKILQTIIPADDTDGDGIPDDWEAFYNLNPAVNDGHLDTDGDGTSNLAEFYLRSDPNAAPVIDPNNGQTIDVRDGIDTDGDGMPNIWEIANGLDYNNPADAALDYDRDGYTNLQEFRLNTDPQGAPFYRVRELGPFPDPATVSLYSGVLGEEPVASTPGDSLYLRGRASNNASVPAVWDVQRGAGQGTYTLYKGNVLGNSTTIATTAIAQGVNGAALGLAPTSPRSILYWSSPTAYPVIMSGAANANDLFGIVGKWSLSPSGKYAAGSRAPTSNTSLRQWVIWKMPENGVISPPVILPLPTGASISSTAVPYLTDHGHVAVNATISGQKRVILWKLNTAGTAVTTTLLLNLSGSSGATAVGISNSTDPVIAGTTTVSSNPARAVIWKSDGVAVNLGTLSGGTTASVGAVSPSGLVAGTSETSVNGVIRNQPFTASYNTTTSAWVLKAVGNPEYACTIQKVLDSGELYGEVTTSSQLRPVSTLWRRGKAYPLGQIVPVSSGHAFTRIISANQNGALHVNATRNGTTAHLLLTPDRDTDGDGIPDTYETENGLNPFSANTGDTDGDGLSDTAEYQNGTLVNDPDTDGDGMQDGWEVRWGLLPLDPSDAALDNDGDHVSNLDESKISTSPVNNYLIRQLPLLGGEYSKSFADDGSFLKTTLAGAATLVGGAQEGSTPTLTPLPPGGFSYYYDSSSVYHEITEDVDNRNAGGGVVNAFAIRTHTVAGNSQVDYLLIPDRLNTADARISLADIVDDLILDQHLAPGDDLLPTTIASPTGNARIFQAALDQVILSQNGTYKGTLSGNYDWVAINNKGQAVALVITPVTASGTTTYDSDLVLSDGTTTQTLRVSTGDSGPYEISFIAVDDKGEVTYNRNLPDPTGTANLVTTPHVASFATNSIRKARYTGMTNEYVLTVSSENGRMLGDGPEPFKIEADGAYTTLATLPVYPAGSDPATAATVPFATIHSTSASALLPIHISSGGIISSHSYSALGIVQLIPNTDTDADGIPDDWEKNYAQWLYTSGQTPTLLTNVNPSSGNTQYGLNMVEDYQNSHGSGQNAGSGNQAGDTPKYSVKLRRASAYHSSGYPGLYDPTTAPNYDPNVIAEVPVCYLKKTETKIYDSGDDTDTDNDTESEDYNYTKESQWTVTEPGESDITTFEMPGFYQHEATIHWEETVSTWGHHNESWELKTPPSGSGGYLKSKTTAALKTATAQGTTTTTEVWGNTPSAGQETTKTDPPSSWSPYFDNFPTWINNDASKDDEQSHTSTGYEHKIVLGRPLTHEERISDVRSYLARNFNSLPWPAQAYEPTHLDQLITGRIFSKGYTGPYEDVEDIKIEVTASKTNPEVVYIARTRTPDMDTEIGVTNSIEIIIVPAGETRTIYKVAEAGENEVVQVRISGSRLGGPNVDTNRDGYLSYDESKATVAKPFRFWINNDNDEDEDSEDPEFGTNDRDWLDNQIKTNRDLEDFTRLNLNTGFSTRDLVSGEIKVGLKFTEIKSGKPRIKVWPNQDPWGSLSYLNNGTAATRQRSEACFTSSDGLVQIPPSFWSHRSDSTANFIFEGESVGLGKLAMVVMNKNGTKIGESAGTWINLLDVRNMYRRARIQNEAEQIPQPWVSTNPPAQTWTWDPYNWPYSPDPDAEPVSMVYVHGWNNTYNYSMQNSQTSFKRLWHQGFKGDFYAFRWATFSGADGVLTYNPSEYRAWLCGPAMAQFVNGLPYPARRCIFAHSMGNVVVGSALRAGMQVKNYSMCNAAMSAMAYDNNTALRYDPGTSEFLGYIFPSGSAQECPDLDPSPTFRDTYGLKDKFHNVAGAPNFFNFGLPNDSALGNWVANNHLYKPDLIHGYSYRAAPTGSFPYKMTRDTGPTKVEVTNVAEAFGFVTKSLTRTAGSDLRTRGAVFAHQNMDDWGEGVAHGGFGSTHSAEWQWNYQSTSLFWEKLVIKLEAK</sequence>
<keyword evidence="5" id="KW-0106">Calcium</keyword>
<dbReference type="Pfam" id="PF18884">
    <property type="entry name" value="TSP3_bac"/>
    <property type="match status" value="3"/>
</dbReference>
<dbReference type="GO" id="GO:0005509">
    <property type="term" value="F:calcium ion binding"/>
    <property type="evidence" value="ECO:0007669"/>
    <property type="project" value="InterPro"/>
</dbReference>